<feature type="region of interest" description="Disordered" evidence="9">
    <location>
        <begin position="284"/>
        <end position="315"/>
    </location>
</feature>
<keyword evidence="8" id="KW-0326">Glycosidase</keyword>
<reference evidence="11" key="1">
    <citation type="submission" date="2019-12" db="EMBL/GenBank/DDBJ databases">
        <title>Genome sequencing and annotation of Brassica cretica.</title>
        <authorList>
            <person name="Studholme D.J."/>
            <person name="Sarris P.F."/>
        </authorList>
    </citation>
    <scope>NUCLEOTIDE SEQUENCE</scope>
    <source>
        <strain evidence="11">PFS-001/15</strain>
        <tissue evidence="11">Leaf</tissue>
    </source>
</reference>
<evidence type="ECO:0000256" key="6">
    <source>
        <dbReference type="PIRSR" id="PIRSR601382-2"/>
    </source>
</evidence>
<dbReference type="GO" id="GO:0003676">
    <property type="term" value="F:nucleic acid binding"/>
    <property type="evidence" value="ECO:0007669"/>
    <property type="project" value="InterPro"/>
</dbReference>
<evidence type="ECO:0000256" key="7">
    <source>
        <dbReference type="PROSITE-ProRule" id="PRU00047"/>
    </source>
</evidence>
<evidence type="ECO:0000313" key="12">
    <source>
        <dbReference type="Proteomes" id="UP000712281"/>
    </source>
</evidence>
<dbReference type="Proteomes" id="UP000712281">
    <property type="component" value="Unassembled WGS sequence"/>
</dbReference>
<dbReference type="Pfam" id="PF00098">
    <property type="entry name" value="zf-CCHC"/>
    <property type="match status" value="1"/>
</dbReference>
<dbReference type="SMART" id="SM00343">
    <property type="entry name" value="ZnF_C2HC"/>
    <property type="match status" value="1"/>
</dbReference>
<evidence type="ECO:0000256" key="9">
    <source>
        <dbReference type="SAM" id="MobiDB-lite"/>
    </source>
</evidence>
<comment type="subcellular location">
    <subcellularLocation>
        <location evidence="1">Endoplasmic reticulum</location>
    </subcellularLocation>
    <subcellularLocation>
        <location evidence="2">Membrane</location>
        <topology evidence="2">Single-pass type II membrane protein</topology>
    </subcellularLocation>
</comment>
<dbReference type="InterPro" id="IPR001382">
    <property type="entry name" value="Glyco_hydro_47"/>
</dbReference>
<dbReference type="GO" id="GO:0016020">
    <property type="term" value="C:membrane"/>
    <property type="evidence" value="ECO:0007669"/>
    <property type="project" value="UniProtKB-SubCell"/>
</dbReference>
<evidence type="ECO:0000256" key="3">
    <source>
        <dbReference type="ARBA" id="ARBA00007658"/>
    </source>
</evidence>
<dbReference type="PRINTS" id="PR00747">
    <property type="entry name" value="GLYHDRLASE47"/>
</dbReference>
<dbReference type="Gene3D" id="4.10.60.10">
    <property type="entry name" value="Zinc finger, CCHC-type"/>
    <property type="match status" value="1"/>
</dbReference>
<feature type="binding site" evidence="6">
    <location>
        <position position="173"/>
    </location>
    <ligand>
        <name>Ca(2+)</name>
        <dbReference type="ChEBI" id="CHEBI:29108"/>
    </ligand>
</feature>
<keyword evidence="5" id="KW-0325">Glycoprotein</keyword>
<dbReference type="EMBL" id="QGKW02000717">
    <property type="protein sequence ID" value="KAF2595959.1"/>
    <property type="molecule type" value="Genomic_DNA"/>
</dbReference>
<keyword evidence="6" id="KW-0106">Calcium</keyword>
<comment type="similarity">
    <text evidence="3 8">Belongs to the glycosyl hydrolase 47 family.</text>
</comment>
<evidence type="ECO:0000256" key="5">
    <source>
        <dbReference type="ARBA" id="ARBA00023180"/>
    </source>
</evidence>
<dbReference type="InterPro" id="IPR001878">
    <property type="entry name" value="Znf_CCHC"/>
</dbReference>
<dbReference type="PANTHER" id="PTHR45679:SF6">
    <property type="entry name" value="ER DEGRADATION-ENHANCING ALPHA-MANNOSIDASE-LIKE PROTEIN 2"/>
    <property type="match status" value="1"/>
</dbReference>
<evidence type="ECO:0000256" key="1">
    <source>
        <dbReference type="ARBA" id="ARBA00004240"/>
    </source>
</evidence>
<feature type="domain" description="CCHC-type" evidence="10">
    <location>
        <begin position="337"/>
        <end position="351"/>
    </location>
</feature>
<evidence type="ECO:0000259" key="10">
    <source>
        <dbReference type="PROSITE" id="PS50158"/>
    </source>
</evidence>
<gene>
    <name evidence="11" type="ORF">F2Q68_00010632</name>
</gene>
<keyword evidence="8" id="KW-0378">Hydrolase</keyword>
<dbReference type="GO" id="GO:1904380">
    <property type="term" value="P:endoplasmic reticulum mannose trimming"/>
    <property type="evidence" value="ECO:0007669"/>
    <property type="project" value="InterPro"/>
</dbReference>
<dbReference type="GO" id="GO:0008270">
    <property type="term" value="F:zinc ion binding"/>
    <property type="evidence" value="ECO:0007669"/>
    <property type="project" value="UniProtKB-KW"/>
</dbReference>
<dbReference type="PANTHER" id="PTHR45679">
    <property type="entry name" value="ER DEGRADATION-ENHANCING ALPHA-MANNOSIDASE-LIKE PROTEIN 2"/>
    <property type="match status" value="1"/>
</dbReference>
<dbReference type="GO" id="GO:0005975">
    <property type="term" value="P:carbohydrate metabolic process"/>
    <property type="evidence" value="ECO:0007669"/>
    <property type="project" value="InterPro"/>
</dbReference>
<evidence type="ECO:0000256" key="2">
    <source>
        <dbReference type="ARBA" id="ARBA00004606"/>
    </source>
</evidence>
<keyword evidence="7" id="KW-0862">Zinc</keyword>
<dbReference type="EC" id="3.2.1.-" evidence="8"/>
<feature type="region of interest" description="Disordered" evidence="9">
    <location>
        <begin position="396"/>
        <end position="421"/>
    </location>
</feature>
<dbReference type="InterPro" id="IPR036026">
    <property type="entry name" value="Seven-hairpin_glycosidases"/>
</dbReference>
<dbReference type="SUPFAM" id="SSF57756">
    <property type="entry name" value="Retrovirus zinc finger-like domains"/>
    <property type="match status" value="1"/>
</dbReference>
<accession>A0A8S9KNK0</accession>
<keyword evidence="7" id="KW-0863">Zinc-finger</keyword>
<dbReference type="SUPFAM" id="SSF48225">
    <property type="entry name" value="Seven-hairpin glycosidases"/>
    <property type="match status" value="1"/>
</dbReference>
<dbReference type="GO" id="GO:0004571">
    <property type="term" value="F:mannosyl-oligosaccharide 1,2-alpha-mannosidase activity"/>
    <property type="evidence" value="ECO:0007669"/>
    <property type="project" value="InterPro"/>
</dbReference>
<dbReference type="Gene3D" id="1.50.10.10">
    <property type="match status" value="1"/>
</dbReference>
<dbReference type="InterPro" id="IPR012341">
    <property type="entry name" value="6hp_glycosidase-like_sf"/>
</dbReference>
<proteinExistence type="inferred from homology"/>
<organism evidence="11 12">
    <name type="scientific">Brassica cretica</name>
    <name type="common">Mustard</name>
    <dbReference type="NCBI Taxonomy" id="69181"/>
    <lineage>
        <taxon>Eukaryota</taxon>
        <taxon>Viridiplantae</taxon>
        <taxon>Streptophyta</taxon>
        <taxon>Embryophyta</taxon>
        <taxon>Tracheophyta</taxon>
        <taxon>Spermatophyta</taxon>
        <taxon>Magnoliopsida</taxon>
        <taxon>eudicotyledons</taxon>
        <taxon>Gunneridae</taxon>
        <taxon>Pentapetalae</taxon>
        <taxon>rosids</taxon>
        <taxon>malvids</taxon>
        <taxon>Brassicales</taxon>
        <taxon>Brassicaceae</taxon>
        <taxon>Brassiceae</taxon>
        <taxon>Brassica</taxon>
    </lineage>
</organism>
<dbReference type="Pfam" id="PF01532">
    <property type="entry name" value="Glyco_hydro_47"/>
    <property type="match status" value="1"/>
</dbReference>
<comment type="cofactor">
    <cofactor evidence="6">
        <name>Ca(2+)</name>
        <dbReference type="ChEBI" id="CHEBI:29108"/>
    </cofactor>
</comment>
<protein>
    <recommendedName>
        <fullName evidence="8">alpha-1,2-Mannosidase</fullName>
        <ecNumber evidence="8">3.2.1.-</ecNumber>
    </recommendedName>
</protein>
<comment type="caution">
    <text evidence="11">The sequence shown here is derived from an EMBL/GenBank/DDBJ whole genome shotgun (WGS) entry which is preliminary data.</text>
</comment>
<dbReference type="InterPro" id="IPR036875">
    <property type="entry name" value="Znf_CCHC_sf"/>
</dbReference>
<dbReference type="GO" id="GO:0005509">
    <property type="term" value="F:calcium ion binding"/>
    <property type="evidence" value="ECO:0007669"/>
    <property type="project" value="InterPro"/>
</dbReference>
<evidence type="ECO:0000256" key="4">
    <source>
        <dbReference type="ARBA" id="ARBA00022824"/>
    </source>
</evidence>
<name>A0A8S9KNK0_BRACR</name>
<dbReference type="GO" id="GO:0044322">
    <property type="term" value="C:endoplasmic reticulum quality control compartment"/>
    <property type="evidence" value="ECO:0007669"/>
    <property type="project" value="GOC"/>
</dbReference>
<keyword evidence="6" id="KW-0479">Metal-binding</keyword>
<dbReference type="InterPro" id="IPR044674">
    <property type="entry name" value="EDEM1/2/3"/>
</dbReference>
<dbReference type="PROSITE" id="PS50158">
    <property type="entry name" value="ZF_CCHC"/>
    <property type="match status" value="1"/>
</dbReference>
<dbReference type="AlphaFoldDB" id="A0A8S9KNK0"/>
<keyword evidence="4" id="KW-0256">Endoplasmic reticulum</keyword>
<sequence>MFQISSVFSFWVTRPSLDHNFWSKASSVRLRPRLVLAGDVDPAIRTHTAFFSVWKRYGFTPEGFNLATLSVQYGQKSYPLRPELIESTYWLYKATRDPRYLDAGRDFVASLQYGAKCPCGYCHITDVELHKQEDHMESFFLAETVKYLWLLFDLAVDSDNLVDNGPYKYIFSTEGHLLPLTPQISLAREHCSYFGGYCPRNATKFEQSNDDHQVPEIELGHHSNIYPYHESFPVTGLIKGLCPRLSHAQKYGLSYVLPEKTERGDVKRPKPVITSRSIVLVSDQTVEKRPQEEGFTSESEPIMSISGGGSSSDQTGQELTLLEQEDGEPCGNKDVQCYKCRGYGHFKRECPMAKRRRFKGFRWRKIGHSEMQKKERSFIRKDDNESEKDEVLNLVAFGAHKDEASTSSESDSESEEGKYDE</sequence>
<evidence type="ECO:0000256" key="8">
    <source>
        <dbReference type="RuleBase" id="RU361193"/>
    </source>
</evidence>
<evidence type="ECO:0000313" key="11">
    <source>
        <dbReference type="EMBL" id="KAF2595959.1"/>
    </source>
</evidence>